<dbReference type="AlphaFoldDB" id="A0A4V1KSI4"/>
<proteinExistence type="predicted"/>
<name>A0A4V1KSI4_9FLAO</name>
<evidence type="ECO:0008006" key="3">
    <source>
        <dbReference type="Google" id="ProtNLM"/>
    </source>
</evidence>
<dbReference type="PROSITE" id="PS51257">
    <property type="entry name" value="PROKAR_LIPOPROTEIN"/>
    <property type="match status" value="1"/>
</dbReference>
<dbReference type="Pfam" id="PF16132">
    <property type="entry name" value="DUF4843"/>
    <property type="match status" value="1"/>
</dbReference>
<dbReference type="RefSeq" id="WP_073098623.1">
    <property type="nucleotide sequence ID" value="NZ_JBALUR010000024.1"/>
</dbReference>
<dbReference type="EMBL" id="QOVL01000006">
    <property type="protein sequence ID" value="RXG31848.1"/>
    <property type="molecule type" value="Genomic_DNA"/>
</dbReference>
<organism evidence="1 2">
    <name type="scientific">Leeuwenhoekiella marinoflava</name>
    <dbReference type="NCBI Taxonomy" id="988"/>
    <lineage>
        <taxon>Bacteria</taxon>
        <taxon>Pseudomonadati</taxon>
        <taxon>Bacteroidota</taxon>
        <taxon>Flavobacteriia</taxon>
        <taxon>Flavobacteriales</taxon>
        <taxon>Flavobacteriaceae</taxon>
        <taxon>Leeuwenhoekiella</taxon>
    </lineage>
</organism>
<dbReference type="InterPro" id="IPR032299">
    <property type="entry name" value="DUF4843"/>
</dbReference>
<dbReference type="Proteomes" id="UP000290608">
    <property type="component" value="Unassembled WGS sequence"/>
</dbReference>
<sequence length="244" mass="27562">MNKTIYYLIVLVCFVSGMSIISCSDSEELMFNLEKPGVYFYKSAGNEYTDSLNYSFVISAASVIKDTLDQELRVRIMGQAASYDREINLIVEDSSTAVQGEHFDLPDAVIMPANAFEVYVPIYLYRTEDLKESVKRAYFTLKDSEDFIVGYQDNQQHIITVTDKLTRPNDWNGGLTDLFYGVYSVRKHEFMVQTLGTTSITMGTGAAISQMMSFQQQMLVALAKYKTENGSMIDENGNEVTFPN</sequence>
<protein>
    <recommendedName>
        <fullName evidence="3">DUF4843 domain-containing protein</fullName>
    </recommendedName>
</protein>
<reference evidence="1 2" key="1">
    <citation type="submission" date="2018-07" db="EMBL/GenBank/DDBJ databases">
        <title>Leeuwenhoekiella genomics.</title>
        <authorList>
            <person name="Tahon G."/>
            <person name="Willems A."/>
        </authorList>
    </citation>
    <scope>NUCLEOTIDE SEQUENCE [LARGE SCALE GENOMIC DNA]</scope>
    <source>
        <strain evidence="1 2">LMG 1345</strain>
    </source>
</reference>
<dbReference type="STRING" id="1122159.SAMN02745246_01510"/>
<gene>
    <name evidence="1" type="ORF">DSL99_1672</name>
</gene>
<comment type="caution">
    <text evidence="1">The sequence shown here is derived from an EMBL/GenBank/DDBJ whole genome shotgun (WGS) entry which is preliminary data.</text>
</comment>
<evidence type="ECO:0000313" key="2">
    <source>
        <dbReference type="Proteomes" id="UP000290608"/>
    </source>
</evidence>
<evidence type="ECO:0000313" key="1">
    <source>
        <dbReference type="EMBL" id="RXG31848.1"/>
    </source>
</evidence>
<accession>A0A4V1KSI4</accession>